<evidence type="ECO:0000313" key="4">
    <source>
        <dbReference type="Proteomes" id="UP000054350"/>
    </source>
</evidence>
<dbReference type="OrthoDB" id="10398764at2759"/>
<sequence length="272" mass="30527">MALASLDVALYDLEMQLIVTVADWVSEWSEFCVFATLNWFRLVHFFTFLLVLQIATWTSAAVCIGVSYWVPFESPLVRYAQDYISRSWTWYLKAWDWWSPSDLTTTTTQPPLHRSDAPPHVVTDQEGGPVLYASMHQLLWRSWVLLFFGCAVTLSAVIIEEVNGDIDPLWFLISVAMAVRLRLFCSFFAHLNDMLKSRVRRGPTARRAAPHDAHLRSPRSLAHLGPDGGCGGRDTSMASMSTQTLLVPGDGRGFAAQYGGSRSAAGHARKWD</sequence>
<feature type="region of interest" description="Disordered" evidence="1">
    <location>
        <begin position="202"/>
        <end position="226"/>
    </location>
</feature>
<evidence type="ECO:0000256" key="1">
    <source>
        <dbReference type="SAM" id="MobiDB-lite"/>
    </source>
</evidence>
<evidence type="ECO:0000256" key="2">
    <source>
        <dbReference type="SAM" id="Phobius"/>
    </source>
</evidence>
<reference evidence="4" key="2">
    <citation type="submission" date="2009-11" db="EMBL/GenBank/DDBJ databases">
        <title>The Genome Sequence of Allomyces macrogynus strain ATCC 38327.</title>
        <authorList>
            <consortium name="The Broad Institute Genome Sequencing Platform"/>
            <person name="Russ C."/>
            <person name="Cuomo C."/>
            <person name="Shea T."/>
            <person name="Young S.K."/>
            <person name="Zeng Q."/>
            <person name="Koehrsen M."/>
            <person name="Haas B."/>
            <person name="Borodovsky M."/>
            <person name="Guigo R."/>
            <person name="Alvarado L."/>
            <person name="Berlin A."/>
            <person name="Borenstein D."/>
            <person name="Chen Z."/>
            <person name="Engels R."/>
            <person name="Freedman E."/>
            <person name="Gellesch M."/>
            <person name="Goldberg J."/>
            <person name="Griggs A."/>
            <person name="Gujja S."/>
            <person name="Heiman D."/>
            <person name="Hepburn T."/>
            <person name="Howarth C."/>
            <person name="Jen D."/>
            <person name="Larson L."/>
            <person name="Lewis B."/>
            <person name="Mehta T."/>
            <person name="Park D."/>
            <person name="Pearson M."/>
            <person name="Roberts A."/>
            <person name="Saif S."/>
            <person name="Shenoy N."/>
            <person name="Sisk P."/>
            <person name="Stolte C."/>
            <person name="Sykes S."/>
            <person name="Walk T."/>
            <person name="White J."/>
            <person name="Yandava C."/>
            <person name="Burger G."/>
            <person name="Gray M.W."/>
            <person name="Holland P.W.H."/>
            <person name="King N."/>
            <person name="Lang F.B.F."/>
            <person name="Roger A.J."/>
            <person name="Ruiz-Trillo I."/>
            <person name="Lander E."/>
            <person name="Nusbaum C."/>
        </authorList>
    </citation>
    <scope>NUCLEOTIDE SEQUENCE [LARGE SCALE GENOMIC DNA]</scope>
    <source>
        <strain evidence="4">ATCC 38327</strain>
    </source>
</reference>
<keyword evidence="2" id="KW-1133">Transmembrane helix</keyword>
<name>A0A0L0SA36_ALLM3</name>
<feature type="transmembrane region" description="Helical" evidence="2">
    <location>
        <begin position="45"/>
        <end position="70"/>
    </location>
</feature>
<feature type="transmembrane region" description="Helical" evidence="2">
    <location>
        <begin position="171"/>
        <end position="191"/>
    </location>
</feature>
<keyword evidence="4" id="KW-1185">Reference proteome</keyword>
<dbReference type="EMBL" id="GG745334">
    <property type="protein sequence ID" value="KNE59264.1"/>
    <property type="molecule type" value="Genomic_DNA"/>
</dbReference>
<organism evidence="3 4">
    <name type="scientific">Allomyces macrogynus (strain ATCC 38327)</name>
    <name type="common">Allomyces javanicus var. macrogynus</name>
    <dbReference type="NCBI Taxonomy" id="578462"/>
    <lineage>
        <taxon>Eukaryota</taxon>
        <taxon>Fungi</taxon>
        <taxon>Fungi incertae sedis</taxon>
        <taxon>Blastocladiomycota</taxon>
        <taxon>Blastocladiomycetes</taxon>
        <taxon>Blastocladiales</taxon>
        <taxon>Blastocladiaceae</taxon>
        <taxon>Allomyces</taxon>
    </lineage>
</organism>
<gene>
    <name evidence="3" type="ORF">AMAG_18136</name>
</gene>
<dbReference type="VEuPathDB" id="FungiDB:AMAG_18136"/>
<evidence type="ECO:0000313" key="3">
    <source>
        <dbReference type="EMBL" id="KNE59264.1"/>
    </source>
</evidence>
<proteinExistence type="predicted"/>
<accession>A0A0L0SA36</accession>
<keyword evidence="2" id="KW-0472">Membrane</keyword>
<reference evidence="3 4" key="1">
    <citation type="submission" date="2009-11" db="EMBL/GenBank/DDBJ databases">
        <title>Annotation of Allomyces macrogynus ATCC 38327.</title>
        <authorList>
            <consortium name="The Broad Institute Genome Sequencing Platform"/>
            <person name="Russ C."/>
            <person name="Cuomo C."/>
            <person name="Burger G."/>
            <person name="Gray M.W."/>
            <person name="Holland P.W.H."/>
            <person name="King N."/>
            <person name="Lang F.B.F."/>
            <person name="Roger A.J."/>
            <person name="Ruiz-Trillo I."/>
            <person name="Young S.K."/>
            <person name="Zeng Q."/>
            <person name="Gargeya S."/>
            <person name="Fitzgerald M."/>
            <person name="Haas B."/>
            <person name="Abouelleil A."/>
            <person name="Alvarado L."/>
            <person name="Arachchi H.M."/>
            <person name="Berlin A."/>
            <person name="Chapman S.B."/>
            <person name="Gearin G."/>
            <person name="Goldberg J."/>
            <person name="Griggs A."/>
            <person name="Gujja S."/>
            <person name="Hansen M."/>
            <person name="Heiman D."/>
            <person name="Howarth C."/>
            <person name="Larimer J."/>
            <person name="Lui A."/>
            <person name="MacDonald P.J.P."/>
            <person name="McCowen C."/>
            <person name="Montmayeur A."/>
            <person name="Murphy C."/>
            <person name="Neiman D."/>
            <person name="Pearson M."/>
            <person name="Priest M."/>
            <person name="Roberts A."/>
            <person name="Saif S."/>
            <person name="Shea T."/>
            <person name="Sisk P."/>
            <person name="Stolte C."/>
            <person name="Sykes S."/>
            <person name="Wortman J."/>
            <person name="Nusbaum C."/>
            <person name="Birren B."/>
        </authorList>
    </citation>
    <scope>NUCLEOTIDE SEQUENCE [LARGE SCALE GENOMIC DNA]</scope>
    <source>
        <strain evidence="3 4">ATCC 38327</strain>
    </source>
</reference>
<dbReference type="Proteomes" id="UP000054350">
    <property type="component" value="Unassembled WGS sequence"/>
</dbReference>
<protein>
    <submittedName>
        <fullName evidence="3">Uncharacterized protein</fullName>
    </submittedName>
</protein>
<keyword evidence="2" id="KW-0812">Transmembrane</keyword>
<feature type="transmembrane region" description="Helical" evidence="2">
    <location>
        <begin position="138"/>
        <end position="159"/>
    </location>
</feature>
<dbReference type="AlphaFoldDB" id="A0A0L0SA36"/>